<dbReference type="RefSeq" id="WP_341408087.1">
    <property type="nucleotide sequence ID" value="NZ_JBBUKT010000018.1"/>
</dbReference>
<accession>A0ABU9B526</accession>
<evidence type="ECO:0000313" key="2">
    <source>
        <dbReference type="Proteomes" id="UP001371305"/>
    </source>
</evidence>
<organism evidence="1 2">
    <name type="scientific">Luteolibacter soli</name>
    <dbReference type="NCBI Taxonomy" id="3135280"/>
    <lineage>
        <taxon>Bacteria</taxon>
        <taxon>Pseudomonadati</taxon>
        <taxon>Verrucomicrobiota</taxon>
        <taxon>Verrucomicrobiia</taxon>
        <taxon>Verrucomicrobiales</taxon>
        <taxon>Verrucomicrobiaceae</taxon>
        <taxon>Luteolibacter</taxon>
    </lineage>
</organism>
<gene>
    <name evidence="1" type="ORF">WKV53_27630</name>
</gene>
<dbReference type="EMBL" id="JBBUKT010000018">
    <property type="protein sequence ID" value="MEK7954319.1"/>
    <property type="molecule type" value="Genomic_DNA"/>
</dbReference>
<dbReference type="Proteomes" id="UP001371305">
    <property type="component" value="Unassembled WGS sequence"/>
</dbReference>
<keyword evidence="2" id="KW-1185">Reference proteome</keyword>
<protein>
    <submittedName>
        <fullName evidence="1">Uncharacterized protein</fullName>
    </submittedName>
</protein>
<sequence>MTDGSADPLLSFDATEITRMEARWRLKSTAFTSALVGLLGELTGNGLTMEDFQDPDVRARLDQSLVPYQVGMSGFLDFDELLGECWDEAAELAREFHARSPMVQIVKKAAGSKDGSIASILNRYGLGGVGKGPVKASAIVLRPLVIRAIDAARVLRDKDPEKMTPEVNRLLDALVDLDRKILPTRDFEKMASEWKEADLQDIHESFGAAFLASVAGSGDLADLTEKTGGWGETVASLLPPQIEKICDLDYEADVVKEGVKRIVDADGAEALREAKEGREAKASGSGSWARAAIERSTAKAKERFMELQKEGILRKGRDKANALNSGTYSKDQEHTFTFQKEDYRKIIARVEKEFRDELREPREPEPAIVDTKQTTTDKKPKWVSRGKRASTNEGYDPALIDWVKILDDEIQRTSRVGVRRDFTKFRELIMDLVFLLADSSFASIGSASYGVQSRFSQPRYRRFGPVLTSLGDTMRQVRDGTLLRAGKLLPKYSPCNNLLMLDAIRRSWTDRQLELEHSQFMNDGKLRNPQLVTSMAQ</sequence>
<comment type="caution">
    <text evidence="1">The sequence shown here is derived from an EMBL/GenBank/DDBJ whole genome shotgun (WGS) entry which is preliminary data.</text>
</comment>
<evidence type="ECO:0000313" key="1">
    <source>
        <dbReference type="EMBL" id="MEK7954319.1"/>
    </source>
</evidence>
<name>A0ABU9B526_9BACT</name>
<proteinExistence type="predicted"/>
<reference evidence="1 2" key="1">
    <citation type="submission" date="2024-04" db="EMBL/GenBank/DDBJ databases">
        <title>Luteolibacter sp. isolated from soil.</title>
        <authorList>
            <person name="An J."/>
        </authorList>
    </citation>
    <scope>NUCLEOTIDE SEQUENCE [LARGE SCALE GENOMIC DNA]</scope>
    <source>
        <strain evidence="1 2">Y139</strain>
    </source>
</reference>